<name>A0A316C778_PSESE</name>
<accession>A0A316C778</accession>
<dbReference type="SUPFAM" id="SSF52172">
    <property type="entry name" value="CheY-like"/>
    <property type="match status" value="1"/>
</dbReference>
<dbReference type="InterPro" id="IPR001789">
    <property type="entry name" value="Sig_transdc_resp-reg_receiver"/>
</dbReference>
<protein>
    <submittedName>
        <fullName evidence="3">Response regulator receiver domain-containing protein</fullName>
    </submittedName>
</protein>
<evidence type="ECO:0000259" key="2">
    <source>
        <dbReference type="PROSITE" id="PS50110"/>
    </source>
</evidence>
<dbReference type="InterPro" id="IPR011006">
    <property type="entry name" value="CheY-like_superfamily"/>
</dbReference>
<feature type="modified residue" description="4-aspartylphosphate" evidence="1">
    <location>
        <position position="59"/>
    </location>
</feature>
<dbReference type="SMART" id="SM00448">
    <property type="entry name" value="REC"/>
    <property type="match status" value="1"/>
</dbReference>
<evidence type="ECO:0000256" key="1">
    <source>
        <dbReference type="PROSITE-ProRule" id="PRU00169"/>
    </source>
</evidence>
<gene>
    <name evidence="3" type="ORF">C7441_104184</name>
</gene>
<dbReference type="PROSITE" id="PS50110">
    <property type="entry name" value="RESPONSE_REGULATORY"/>
    <property type="match status" value="1"/>
</dbReference>
<dbReference type="Proteomes" id="UP000245396">
    <property type="component" value="Unassembled WGS sequence"/>
</dbReference>
<dbReference type="RefSeq" id="WP_342353265.1">
    <property type="nucleotide sequence ID" value="NZ_QGGG01000004.1"/>
</dbReference>
<keyword evidence="4" id="KW-1185">Reference proteome</keyword>
<keyword evidence="1" id="KW-0597">Phosphoprotein</keyword>
<dbReference type="STRING" id="1192868.GCA_000304395_02758"/>
<comment type="caution">
    <text evidence="3">The sequence shown here is derived from an EMBL/GenBank/DDBJ whole genome shotgun (WGS) entry which is preliminary data.</text>
</comment>
<dbReference type="Pfam" id="PF00072">
    <property type="entry name" value="Response_reg"/>
    <property type="match status" value="1"/>
</dbReference>
<dbReference type="AlphaFoldDB" id="A0A316C778"/>
<feature type="domain" description="Response regulatory" evidence="2">
    <location>
        <begin position="9"/>
        <end position="120"/>
    </location>
</feature>
<evidence type="ECO:0000313" key="3">
    <source>
        <dbReference type="EMBL" id="PWJ84916.1"/>
    </source>
</evidence>
<proteinExistence type="predicted"/>
<dbReference type="Gene3D" id="3.40.50.2300">
    <property type="match status" value="1"/>
</dbReference>
<dbReference type="GO" id="GO:0000160">
    <property type="term" value="P:phosphorelay signal transduction system"/>
    <property type="evidence" value="ECO:0007669"/>
    <property type="project" value="InterPro"/>
</dbReference>
<reference evidence="3 4" key="1">
    <citation type="submission" date="2018-05" db="EMBL/GenBank/DDBJ databases">
        <title>Genomic Encyclopedia of Type Strains, Phase IV (KMG-IV): sequencing the most valuable type-strain genomes for metagenomic binning, comparative biology and taxonomic classification.</title>
        <authorList>
            <person name="Goeker M."/>
        </authorList>
    </citation>
    <scope>NUCLEOTIDE SEQUENCE [LARGE SCALE GENOMIC DNA]</scope>
    <source>
        <strain evidence="3 4">DSM 6986</strain>
    </source>
</reference>
<sequence length="129" mass="13852">MSNLLAGMRILLLEDEFLIAMDVEQLCRDHGAANVVTLRDLEELERHTSLAGTDAAILDVMLGGASTLSFAHKLMQREIPFIFASGYTDLDEIFEAFPNITVVSKPYAGDDLVEALAAAAGRLPASGSV</sequence>
<evidence type="ECO:0000313" key="4">
    <source>
        <dbReference type="Proteomes" id="UP000245396"/>
    </source>
</evidence>
<organism evidence="3 4">
    <name type="scientific">Pseudaminobacter salicylatoxidans</name>
    <dbReference type="NCBI Taxonomy" id="93369"/>
    <lineage>
        <taxon>Bacteria</taxon>
        <taxon>Pseudomonadati</taxon>
        <taxon>Pseudomonadota</taxon>
        <taxon>Alphaproteobacteria</taxon>
        <taxon>Hyphomicrobiales</taxon>
        <taxon>Phyllobacteriaceae</taxon>
        <taxon>Pseudaminobacter</taxon>
    </lineage>
</organism>
<dbReference type="EMBL" id="QGGG01000004">
    <property type="protein sequence ID" value="PWJ84916.1"/>
    <property type="molecule type" value="Genomic_DNA"/>
</dbReference>